<evidence type="ECO:0000313" key="1">
    <source>
        <dbReference type="EMBL" id="KAK2156195.1"/>
    </source>
</evidence>
<dbReference type="Proteomes" id="UP001208570">
    <property type="component" value="Unassembled WGS sequence"/>
</dbReference>
<dbReference type="EMBL" id="JAODUP010000219">
    <property type="protein sequence ID" value="KAK2156195.1"/>
    <property type="molecule type" value="Genomic_DNA"/>
</dbReference>
<evidence type="ECO:0000313" key="2">
    <source>
        <dbReference type="Proteomes" id="UP001208570"/>
    </source>
</evidence>
<gene>
    <name evidence="1" type="ORF">LSH36_219g00030</name>
</gene>
<accession>A0AAD9JQC6</accession>
<protein>
    <submittedName>
        <fullName evidence="1">Uncharacterized protein</fullName>
    </submittedName>
</protein>
<sequence length="116" mass="13280">ISKKTRSVARTFQRKRQDQIGAPRNVENVTALVTSAEIFTYEGTSILRFDSGPGEGRILIFGNTEDMHTLRRVKHLCMDGTFRACPSITSQLFTLHELFKDKVLRILSLKRVTKHF</sequence>
<reference evidence="1" key="1">
    <citation type="journal article" date="2023" name="Mol. Biol. Evol.">
        <title>Third-Generation Sequencing Reveals the Adaptive Role of the Epigenome in Three Deep-Sea Polychaetes.</title>
        <authorList>
            <person name="Perez M."/>
            <person name="Aroh O."/>
            <person name="Sun Y."/>
            <person name="Lan Y."/>
            <person name="Juniper S.K."/>
            <person name="Young C.R."/>
            <person name="Angers B."/>
            <person name="Qian P.Y."/>
        </authorList>
    </citation>
    <scope>NUCLEOTIDE SEQUENCE</scope>
    <source>
        <strain evidence="1">P08H-3</strain>
    </source>
</reference>
<name>A0AAD9JQC6_9ANNE</name>
<organism evidence="1 2">
    <name type="scientific">Paralvinella palmiformis</name>
    <dbReference type="NCBI Taxonomy" id="53620"/>
    <lineage>
        <taxon>Eukaryota</taxon>
        <taxon>Metazoa</taxon>
        <taxon>Spiralia</taxon>
        <taxon>Lophotrochozoa</taxon>
        <taxon>Annelida</taxon>
        <taxon>Polychaeta</taxon>
        <taxon>Sedentaria</taxon>
        <taxon>Canalipalpata</taxon>
        <taxon>Terebellida</taxon>
        <taxon>Terebelliformia</taxon>
        <taxon>Alvinellidae</taxon>
        <taxon>Paralvinella</taxon>
    </lineage>
</organism>
<comment type="caution">
    <text evidence="1">The sequence shown here is derived from an EMBL/GenBank/DDBJ whole genome shotgun (WGS) entry which is preliminary data.</text>
</comment>
<feature type="non-terminal residue" evidence="1">
    <location>
        <position position="1"/>
    </location>
</feature>
<dbReference type="AlphaFoldDB" id="A0AAD9JQC6"/>
<proteinExistence type="predicted"/>
<keyword evidence="2" id="KW-1185">Reference proteome</keyword>